<dbReference type="InterPro" id="IPR029030">
    <property type="entry name" value="Caspase-like_dom_sf"/>
</dbReference>
<feature type="chain" id="PRO_5026672454" description="Peptidoglycan binding-like domain-containing protein" evidence="1">
    <location>
        <begin position="20"/>
        <end position="533"/>
    </location>
</feature>
<dbReference type="RefSeq" id="WP_155095689.1">
    <property type="nucleotide sequence ID" value="NZ_WMIE01000005.1"/>
</dbReference>
<reference evidence="3 4" key="1">
    <citation type="submission" date="2019-11" db="EMBL/GenBank/DDBJ databases">
        <authorList>
            <person name="Dong K."/>
        </authorList>
    </citation>
    <scope>NUCLEOTIDE SEQUENCE [LARGE SCALE GENOMIC DNA]</scope>
    <source>
        <strain evidence="3 4">NBRC 111993</strain>
    </source>
</reference>
<dbReference type="InterPro" id="IPR036366">
    <property type="entry name" value="PGBDSf"/>
</dbReference>
<evidence type="ECO:0000259" key="2">
    <source>
        <dbReference type="Pfam" id="PF01471"/>
    </source>
</evidence>
<keyword evidence="4" id="KW-1185">Reference proteome</keyword>
<dbReference type="Gene3D" id="3.40.50.1460">
    <property type="match status" value="1"/>
</dbReference>
<dbReference type="InterPro" id="IPR036365">
    <property type="entry name" value="PGBD-like_sf"/>
</dbReference>
<proteinExistence type="predicted"/>
<name>A0A6L6J886_9RHOB</name>
<organism evidence="3 4">
    <name type="scientific">Paracoccus aestuariivivens</name>
    <dbReference type="NCBI Taxonomy" id="1820333"/>
    <lineage>
        <taxon>Bacteria</taxon>
        <taxon>Pseudomonadati</taxon>
        <taxon>Pseudomonadota</taxon>
        <taxon>Alphaproteobacteria</taxon>
        <taxon>Rhodobacterales</taxon>
        <taxon>Paracoccaceae</taxon>
        <taxon>Paracoccus</taxon>
    </lineage>
</organism>
<accession>A0A6L6J886</accession>
<comment type="caution">
    <text evidence="3">The sequence shown here is derived from an EMBL/GenBank/DDBJ whole genome shotgun (WGS) entry which is preliminary data.</text>
</comment>
<gene>
    <name evidence="3" type="ORF">GL286_11420</name>
</gene>
<dbReference type="Proteomes" id="UP000478183">
    <property type="component" value="Unassembled WGS sequence"/>
</dbReference>
<feature type="domain" description="Peptidoglycan binding-like" evidence="2">
    <location>
        <begin position="297"/>
        <end position="348"/>
    </location>
</feature>
<keyword evidence="1" id="KW-0732">Signal</keyword>
<dbReference type="AlphaFoldDB" id="A0A6L6J886"/>
<evidence type="ECO:0000256" key="1">
    <source>
        <dbReference type="SAM" id="SignalP"/>
    </source>
</evidence>
<feature type="signal peptide" evidence="1">
    <location>
        <begin position="1"/>
        <end position="19"/>
    </location>
</feature>
<dbReference type="SUPFAM" id="SSF47090">
    <property type="entry name" value="PGBD-like"/>
    <property type="match status" value="2"/>
</dbReference>
<dbReference type="InterPro" id="IPR002477">
    <property type="entry name" value="Peptidoglycan-bd-like"/>
</dbReference>
<sequence>MRYCLFLLAMLGAAAPAWAENRAVVIGNADYLHAPDLAGSDTLSLAGVIRKTGFVTAEGVDLPSNEMRGVLDLMARVDDMPGARIVMLSGRFLNDGAETWFMGTEARKPGPLGAARQGVPLGLVMQLMASSEQGAVLLLGTDRQGMPHERGLANGVGPLSAVEGVSVITGPPEATGRALRELAAGRSVKAAVAAVKGLRLLPGADGDAIPVRPSRTVPIPTVEPSDPDRQAWAEAMTLDSVRGYSTYLERFPLGAFASAARERRAGLRLLQQSVPGEMTASPAQIEAALRLSGAQQLQIQRNLAALGIDPGPQDGTIGDQTRHALRIWQRAHRFDPTGYLTADQLAQLRENTATAADPAGDRDFWERSGAKGGIERLRDYLKRYPEGLFAADARRQLASGGQHPLLQSRFRGDSATWRWARRQDSSAAYQIYLDRFPEGAHREEAQLRHDNLLALTEAARLEEAELGLTITARQIIENRLHLAGLEPGLTDGEFTEDTRQALRRYQASRNLRVTGYVSRQTAATLLANGAQPE</sequence>
<dbReference type="Gene3D" id="1.10.101.10">
    <property type="entry name" value="PGBD-like superfamily/PGBD"/>
    <property type="match status" value="2"/>
</dbReference>
<dbReference type="OrthoDB" id="8092964at2"/>
<feature type="domain" description="Peptidoglycan binding-like" evidence="2">
    <location>
        <begin position="473"/>
        <end position="525"/>
    </location>
</feature>
<evidence type="ECO:0000313" key="4">
    <source>
        <dbReference type="Proteomes" id="UP000478183"/>
    </source>
</evidence>
<evidence type="ECO:0000313" key="3">
    <source>
        <dbReference type="EMBL" id="MTH78343.1"/>
    </source>
</evidence>
<protein>
    <recommendedName>
        <fullName evidence="2">Peptidoglycan binding-like domain-containing protein</fullName>
    </recommendedName>
</protein>
<dbReference type="Pfam" id="PF01471">
    <property type="entry name" value="PG_binding_1"/>
    <property type="match status" value="2"/>
</dbReference>
<dbReference type="EMBL" id="WMIE01000005">
    <property type="protein sequence ID" value="MTH78343.1"/>
    <property type="molecule type" value="Genomic_DNA"/>
</dbReference>
<dbReference type="SUPFAM" id="SSF52129">
    <property type="entry name" value="Caspase-like"/>
    <property type="match status" value="1"/>
</dbReference>